<evidence type="ECO:0000313" key="2">
    <source>
        <dbReference type="EMBL" id="CAF2060844.1"/>
    </source>
</evidence>
<protein>
    <submittedName>
        <fullName evidence="2">(rape) hypothetical protein</fullName>
    </submittedName>
</protein>
<reference evidence="2" key="1">
    <citation type="submission" date="2021-01" db="EMBL/GenBank/DDBJ databases">
        <authorList>
            <consortium name="Genoscope - CEA"/>
            <person name="William W."/>
        </authorList>
    </citation>
    <scope>NUCLEOTIDE SEQUENCE</scope>
</reference>
<sequence>MDVFVYSACVCQPKFLGSWVGKNVMFYVVGAGLFTGVTVALYPVSVVKTSFKLLPKISLGLSKTVIKKTATRRRKLKAVTLTIVKMENKPMARNRALVAEDVVAAAALVMEKVRRS</sequence>
<feature type="transmembrane region" description="Helical" evidence="1">
    <location>
        <begin position="24"/>
        <end position="44"/>
    </location>
</feature>
<organism evidence="2">
    <name type="scientific">Brassica napus</name>
    <name type="common">Rape</name>
    <dbReference type="NCBI Taxonomy" id="3708"/>
    <lineage>
        <taxon>Eukaryota</taxon>
        <taxon>Viridiplantae</taxon>
        <taxon>Streptophyta</taxon>
        <taxon>Embryophyta</taxon>
        <taxon>Tracheophyta</taxon>
        <taxon>Spermatophyta</taxon>
        <taxon>Magnoliopsida</taxon>
        <taxon>eudicotyledons</taxon>
        <taxon>Gunneridae</taxon>
        <taxon>Pentapetalae</taxon>
        <taxon>rosids</taxon>
        <taxon>malvids</taxon>
        <taxon>Brassicales</taxon>
        <taxon>Brassicaceae</taxon>
        <taxon>Brassiceae</taxon>
        <taxon>Brassica</taxon>
    </lineage>
</organism>
<dbReference type="EMBL" id="HG994370">
    <property type="protein sequence ID" value="CAF2060844.1"/>
    <property type="molecule type" value="Genomic_DNA"/>
</dbReference>
<accession>A0A816QH26</accession>
<dbReference type="Proteomes" id="UP001295469">
    <property type="component" value="Chromosome C06"/>
</dbReference>
<keyword evidence="1" id="KW-1133">Transmembrane helix</keyword>
<keyword evidence="1" id="KW-0812">Transmembrane</keyword>
<gene>
    <name evidence="2" type="ORF">DARMORV10_C06P32030.1</name>
</gene>
<keyword evidence="1" id="KW-0472">Membrane</keyword>
<dbReference type="AlphaFoldDB" id="A0A816QH26"/>
<evidence type="ECO:0000256" key="1">
    <source>
        <dbReference type="SAM" id="Phobius"/>
    </source>
</evidence>
<proteinExistence type="predicted"/>
<name>A0A816QH26_BRANA</name>